<accession>A0A7D7MIW1</accession>
<keyword evidence="1" id="KW-1133">Transmembrane helix</keyword>
<dbReference type="Proteomes" id="UP000514716">
    <property type="component" value="Plasmid unnamed1"/>
</dbReference>
<dbReference type="Pfam" id="PF13646">
    <property type="entry name" value="HEAT_2"/>
    <property type="match status" value="1"/>
</dbReference>
<dbReference type="EMBL" id="CP059541">
    <property type="protein sequence ID" value="QMT19151.1"/>
    <property type="molecule type" value="Genomic_DNA"/>
</dbReference>
<keyword evidence="1" id="KW-0812">Transmembrane</keyword>
<geneLocation type="plasmid" evidence="2 3">
    <name>unnamed1</name>
</geneLocation>
<dbReference type="RefSeq" id="WP_182093539.1">
    <property type="nucleotide sequence ID" value="NZ_CP059541.1"/>
</dbReference>
<proteinExistence type="predicted"/>
<feature type="transmembrane region" description="Helical" evidence="1">
    <location>
        <begin position="6"/>
        <end position="26"/>
    </location>
</feature>
<organism evidence="2 3">
    <name type="scientific">Planococcus maritimus</name>
    <dbReference type="NCBI Taxonomy" id="192421"/>
    <lineage>
        <taxon>Bacteria</taxon>
        <taxon>Bacillati</taxon>
        <taxon>Bacillota</taxon>
        <taxon>Bacilli</taxon>
        <taxon>Bacillales</taxon>
        <taxon>Caryophanaceae</taxon>
        <taxon>Planococcus</taxon>
    </lineage>
</organism>
<name>A0A7D7MIW1_PLAMR</name>
<protein>
    <submittedName>
        <fullName evidence="2">HEAT repeat domain-containing protein</fullName>
    </submittedName>
</protein>
<keyword evidence="2" id="KW-0614">Plasmid</keyword>
<dbReference type="AlphaFoldDB" id="A0A7D7MIW1"/>
<dbReference type="InterPro" id="IPR011989">
    <property type="entry name" value="ARM-like"/>
</dbReference>
<dbReference type="Gene3D" id="1.25.10.10">
    <property type="entry name" value="Leucine-rich Repeat Variant"/>
    <property type="match status" value="1"/>
</dbReference>
<dbReference type="InterPro" id="IPR016024">
    <property type="entry name" value="ARM-type_fold"/>
</dbReference>
<keyword evidence="1" id="KW-0472">Membrane</keyword>
<dbReference type="SUPFAM" id="SSF48371">
    <property type="entry name" value="ARM repeat"/>
    <property type="match status" value="2"/>
</dbReference>
<keyword evidence="3" id="KW-1185">Reference proteome</keyword>
<evidence type="ECO:0000313" key="3">
    <source>
        <dbReference type="Proteomes" id="UP000514716"/>
    </source>
</evidence>
<dbReference type="KEGG" id="pdec:H1Q58_16330"/>
<sequence length="355" mass="41884">MSVLLLQLYLLFCFLILLYTVSYIIYQQYYKKYESVSIERYMKMIVDQNQKVQEEGFLHKEHVAWLSKQLKKTNQLVFFEKALTQLDTKAYQNHAYLKHLEPVVIELAEYHQRSNQMTQAYLAYFIAKCSKGQWEASDIYRNLLSYLNEPTIYLRENVLLAMCQQKNPQWILKVLQFLTRQNLYHQPKLIQDGLLTFPFNSEELTDILWDRHQTFQESIVLGLIGFITIKSPNYKEVFFKKLVQKETTLEVKLQIMRYFKKHHYSKVEQELISLISDKQFAIRIVAASALGSYSSEVVVAALKKALTDSNWYVRKNASLSLLAITPTHEDILEVLNGSDRYAKEMLSYHLGVERR</sequence>
<gene>
    <name evidence="2" type="ORF">H1Q58_16330</name>
</gene>
<reference evidence="2 3" key="1">
    <citation type="submission" date="2020-07" db="EMBL/GenBank/DDBJ databases">
        <title>Screening of a cold-adapted Planococcus bacterium producing protease in traditional shrimp paste and protease identification by genome sequencing.</title>
        <authorList>
            <person name="Gao R."/>
            <person name="Leng W."/>
            <person name="Chu Q."/>
            <person name="Wu X."/>
            <person name="Liu H."/>
            <person name="Li X."/>
        </authorList>
    </citation>
    <scope>NUCLEOTIDE SEQUENCE [LARGE SCALE GENOMIC DNA]</scope>
    <source>
        <strain evidence="2 3">XJ11</strain>
        <plasmid evidence="2 3">unnamed1</plasmid>
    </source>
</reference>
<evidence type="ECO:0000313" key="2">
    <source>
        <dbReference type="EMBL" id="QMT19151.1"/>
    </source>
</evidence>
<evidence type="ECO:0000256" key="1">
    <source>
        <dbReference type="SAM" id="Phobius"/>
    </source>
</evidence>